<dbReference type="OrthoDB" id="260078at2"/>
<sequence length="62" mass="7034">MAVDTPPPPPNVLRETHYVPYENDRFAKAHQWASEQVARKFPGAVEVLTTLDSLIKQQMNAE</sequence>
<protein>
    <submittedName>
        <fullName evidence="1">Uncharacterized protein</fullName>
    </submittedName>
</protein>
<accession>A0A5C5UW02</accession>
<reference evidence="1 2" key="1">
    <citation type="submission" date="2019-02" db="EMBL/GenBank/DDBJ databases">
        <title>Deep-cultivation of Planctomycetes and their phenomic and genomic characterization uncovers novel biology.</title>
        <authorList>
            <person name="Wiegand S."/>
            <person name="Jogler M."/>
            <person name="Boedeker C."/>
            <person name="Pinto D."/>
            <person name="Vollmers J."/>
            <person name="Rivas-Marin E."/>
            <person name="Kohn T."/>
            <person name="Peeters S.H."/>
            <person name="Heuer A."/>
            <person name="Rast P."/>
            <person name="Oberbeckmann S."/>
            <person name="Bunk B."/>
            <person name="Jeske O."/>
            <person name="Meyerdierks A."/>
            <person name="Storesund J.E."/>
            <person name="Kallscheuer N."/>
            <person name="Luecker S."/>
            <person name="Lage O.M."/>
            <person name="Pohl T."/>
            <person name="Merkel B.J."/>
            <person name="Hornburger P."/>
            <person name="Mueller R.-W."/>
            <person name="Bruemmer F."/>
            <person name="Labrenz M."/>
            <person name="Spormann A.M."/>
            <person name="Op Den Camp H."/>
            <person name="Overmann J."/>
            <person name="Amann R."/>
            <person name="Jetten M.S.M."/>
            <person name="Mascher T."/>
            <person name="Medema M.H."/>
            <person name="Devos D.P."/>
            <person name="Kaster A.-K."/>
            <person name="Ovreas L."/>
            <person name="Rohde M."/>
            <person name="Galperin M.Y."/>
            <person name="Jogler C."/>
        </authorList>
    </citation>
    <scope>NUCLEOTIDE SEQUENCE [LARGE SCALE GENOMIC DNA]</scope>
    <source>
        <strain evidence="1 2">KOR34</strain>
    </source>
</reference>
<keyword evidence="2" id="KW-1185">Reference proteome</keyword>
<organism evidence="1 2">
    <name type="scientific">Posidoniimonas corsicana</name>
    <dbReference type="NCBI Taxonomy" id="1938618"/>
    <lineage>
        <taxon>Bacteria</taxon>
        <taxon>Pseudomonadati</taxon>
        <taxon>Planctomycetota</taxon>
        <taxon>Planctomycetia</taxon>
        <taxon>Pirellulales</taxon>
        <taxon>Lacipirellulaceae</taxon>
        <taxon>Posidoniimonas</taxon>
    </lineage>
</organism>
<comment type="caution">
    <text evidence="1">The sequence shown here is derived from an EMBL/GenBank/DDBJ whole genome shotgun (WGS) entry which is preliminary data.</text>
</comment>
<dbReference type="EMBL" id="SIHJ01000005">
    <property type="protein sequence ID" value="TWT30348.1"/>
    <property type="molecule type" value="Genomic_DNA"/>
</dbReference>
<gene>
    <name evidence="1" type="ORF">KOR34_49070</name>
</gene>
<dbReference type="Proteomes" id="UP000316714">
    <property type="component" value="Unassembled WGS sequence"/>
</dbReference>
<dbReference type="AlphaFoldDB" id="A0A5C5UW02"/>
<evidence type="ECO:0000313" key="1">
    <source>
        <dbReference type="EMBL" id="TWT30348.1"/>
    </source>
</evidence>
<name>A0A5C5UW02_9BACT</name>
<evidence type="ECO:0000313" key="2">
    <source>
        <dbReference type="Proteomes" id="UP000316714"/>
    </source>
</evidence>
<proteinExistence type="predicted"/>